<protein>
    <submittedName>
        <fullName evidence="1">Uncharacterized protein</fullName>
    </submittedName>
</protein>
<organism evidence="1 2">
    <name type="scientific">Neobacillus paridis</name>
    <dbReference type="NCBI Taxonomy" id="2803862"/>
    <lineage>
        <taxon>Bacteria</taxon>
        <taxon>Bacillati</taxon>
        <taxon>Bacillota</taxon>
        <taxon>Bacilli</taxon>
        <taxon>Bacillales</taxon>
        <taxon>Bacillaceae</taxon>
        <taxon>Neobacillus</taxon>
    </lineage>
</organism>
<accession>A0ABS1TIN2</accession>
<name>A0ABS1TIN2_9BACI</name>
<dbReference type="EMBL" id="JAESWB010000025">
    <property type="protein sequence ID" value="MBL4951172.1"/>
    <property type="molecule type" value="Genomic_DNA"/>
</dbReference>
<evidence type="ECO:0000313" key="2">
    <source>
        <dbReference type="Proteomes" id="UP000623967"/>
    </source>
</evidence>
<comment type="caution">
    <text evidence="1">The sequence shown here is derived from an EMBL/GenBank/DDBJ whole genome shotgun (WGS) entry which is preliminary data.</text>
</comment>
<sequence length="112" mass="13266">MYINFTIKEISAFKKATNDEKRTVDLMLFYVEQGVEFTNSYGDIYESFYDSMEKMFDQVAVECDRNIDLYQEFSSRLWKVVVEAEGTGWGFHESLADSYYSIEWIHEDGEDE</sequence>
<proteinExistence type="predicted"/>
<dbReference type="Proteomes" id="UP000623967">
    <property type="component" value="Unassembled WGS sequence"/>
</dbReference>
<reference evidence="1 2" key="1">
    <citation type="submission" date="2021-01" db="EMBL/GenBank/DDBJ databases">
        <title>Genome public.</title>
        <authorList>
            <person name="Liu C."/>
            <person name="Sun Q."/>
        </authorList>
    </citation>
    <scope>NUCLEOTIDE SEQUENCE [LARGE SCALE GENOMIC DNA]</scope>
    <source>
        <strain evidence="1 2">YIM B02564</strain>
    </source>
</reference>
<evidence type="ECO:0000313" key="1">
    <source>
        <dbReference type="EMBL" id="MBL4951172.1"/>
    </source>
</evidence>
<gene>
    <name evidence="1" type="ORF">JK635_02815</name>
</gene>
<keyword evidence="2" id="KW-1185">Reference proteome</keyword>